<dbReference type="CDD" id="cd07377">
    <property type="entry name" value="WHTH_GntR"/>
    <property type="match status" value="1"/>
</dbReference>
<dbReference type="InterPro" id="IPR036388">
    <property type="entry name" value="WH-like_DNA-bd_sf"/>
</dbReference>
<keyword evidence="3" id="KW-0804">Transcription</keyword>
<dbReference type="SMART" id="SM00895">
    <property type="entry name" value="FCD"/>
    <property type="match status" value="1"/>
</dbReference>
<organism evidence="5 6">
    <name type="scientific">Brevibacterium aurantiacum</name>
    <dbReference type="NCBI Taxonomy" id="273384"/>
    <lineage>
        <taxon>Bacteria</taxon>
        <taxon>Bacillati</taxon>
        <taxon>Actinomycetota</taxon>
        <taxon>Actinomycetes</taxon>
        <taxon>Micrococcales</taxon>
        <taxon>Brevibacteriaceae</taxon>
        <taxon>Brevibacterium</taxon>
    </lineage>
</organism>
<dbReference type="SUPFAM" id="SSF48008">
    <property type="entry name" value="GntR ligand-binding domain-like"/>
    <property type="match status" value="1"/>
</dbReference>
<sequence>MTVNDPDLSVQRHPPIREQIVSLLRDAIAKQEFTPGQVLVERELCERTHASRPSVREALRQLEAEGLVESKNGRGTIVRVLSQNEADDIYDVRGRLEGLAARRFCERAAADERTRLQRSVATLEKATRVGESTSILAAQAEFYDALFSGAGNPVLRQSVNGLQTRVAQLRATTLAAPGRAEESLQEYLGIAAAIADNDPDEAENLAINHVAWAASAMREV</sequence>
<dbReference type="PANTHER" id="PTHR43537">
    <property type="entry name" value="TRANSCRIPTIONAL REGULATOR, GNTR FAMILY"/>
    <property type="match status" value="1"/>
</dbReference>
<dbReference type="InterPro" id="IPR000524">
    <property type="entry name" value="Tscrpt_reg_HTH_GntR"/>
</dbReference>
<dbReference type="InterPro" id="IPR008920">
    <property type="entry name" value="TF_FadR/GntR_C"/>
</dbReference>
<protein>
    <recommendedName>
        <fullName evidence="4">HTH gntR-type domain-containing protein</fullName>
    </recommendedName>
</protein>
<dbReference type="Gene3D" id="1.20.120.530">
    <property type="entry name" value="GntR ligand-binding domain-like"/>
    <property type="match status" value="1"/>
</dbReference>
<accession>A0A2A3ZUD9</accession>
<dbReference type="PROSITE" id="PS50949">
    <property type="entry name" value="HTH_GNTR"/>
    <property type="match status" value="1"/>
</dbReference>
<keyword evidence="1" id="KW-0805">Transcription regulation</keyword>
<evidence type="ECO:0000313" key="6">
    <source>
        <dbReference type="Proteomes" id="UP000217881"/>
    </source>
</evidence>
<keyword evidence="2" id="KW-0238">DNA-binding</keyword>
<evidence type="ECO:0000256" key="2">
    <source>
        <dbReference type="ARBA" id="ARBA00023125"/>
    </source>
</evidence>
<evidence type="ECO:0000259" key="4">
    <source>
        <dbReference type="PROSITE" id="PS50949"/>
    </source>
</evidence>
<gene>
    <name evidence="5" type="ORF">CIK59_02870</name>
</gene>
<proteinExistence type="predicted"/>
<dbReference type="Pfam" id="PF00392">
    <property type="entry name" value="GntR"/>
    <property type="match status" value="1"/>
</dbReference>
<evidence type="ECO:0000313" key="5">
    <source>
        <dbReference type="EMBL" id="PCC55121.1"/>
    </source>
</evidence>
<dbReference type="Pfam" id="PF07729">
    <property type="entry name" value="FCD"/>
    <property type="match status" value="1"/>
</dbReference>
<dbReference type="AlphaFoldDB" id="A0A2A3ZUD9"/>
<dbReference type="EMBL" id="NRHA01000005">
    <property type="protein sequence ID" value="PCC55121.1"/>
    <property type="molecule type" value="Genomic_DNA"/>
</dbReference>
<dbReference type="InterPro" id="IPR036390">
    <property type="entry name" value="WH_DNA-bd_sf"/>
</dbReference>
<name>A0A2A3ZUD9_BREAU</name>
<dbReference type="GO" id="GO:0003700">
    <property type="term" value="F:DNA-binding transcription factor activity"/>
    <property type="evidence" value="ECO:0007669"/>
    <property type="project" value="InterPro"/>
</dbReference>
<dbReference type="Proteomes" id="UP000217881">
    <property type="component" value="Unassembled WGS sequence"/>
</dbReference>
<reference evidence="5 6" key="1">
    <citation type="journal article" date="2017" name="Elife">
        <title>Extensive horizontal gene transfer in cheese-associated bacteria.</title>
        <authorList>
            <person name="Bonham K.S."/>
            <person name="Wolfe B.E."/>
            <person name="Dutton R.J."/>
        </authorList>
    </citation>
    <scope>NUCLEOTIDE SEQUENCE [LARGE SCALE GENOMIC DNA]</scope>
    <source>
        <strain evidence="5 6">738_8</strain>
    </source>
</reference>
<evidence type="ECO:0000256" key="3">
    <source>
        <dbReference type="ARBA" id="ARBA00023163"/>
    </source>
</evidence>
<dbReference type="PANTHER" id="PTHR43537:SF24">
    <property type="entry name" value="GLUCONATE OPERON TRANSCRIPTIONAL REPRESSOR"/>
    <property type="match status" value="1"/>
</dbReference>
<dbReference type="InterPro" id="IPR011711">
    <property type="entry name" value="GntR_C"/>
</dbReference>
<dbReference type="PRINTS" id="PR00035">
    <property type="entry name" value="HTHGNTR"/>
</dbReference>
<dbReference type="GO" id="GO:0003677">
    <property type="term" value="F:DNA binding"/>
    <property type="evidence" value="ECO:0007669"/>
    <property type="project" value="UniProtKB-KW"/>
</dbReference>
<dbReference type="Gene3D" id="1.10.10.10">
    <property type="entry name" value="Winged helix-like DNA-binding domain superfamily/Winged helix DNA-binding domain"/>
    <property type="match status" value="1"/>
</dbReference>
<evidence type="ECO:0000256" key="1">
    <source>
        <dbReference type="ARBA" id="ARBA00023015"/>
    </source>
</evidence>
<feature type="domain" description="HTH gntR-type" evidence="4">
    <location>
        <begin position="14"/>
        <end position="81"/>
    </location>
</feature>
<comment type="caution">
    <text evidence="5">The sequence shown here is derived from an EMBL/GenBank/DDBJ whole genome shotgun (WGS) entry which is preliminary data.</text>
</comment>
<dbReference type="SUPFAM" id="SSF46785">
    <property type="entry name" value="Winged helix' DNA-binding domain"/>
    <property type="match status" value="1"/>
</dbReference>
<dbReference type="SMART" id="SM00345">
    <property type="entry name" value="HTH_GNTR"/>
    <property type="match status" value="1"/>
</dbReference>